<sequence length="368" mass="41157">FILLSFINLIVMASVSTQGLRQSQRNSSSIVQVIQIDQSSSGRQSRKKSKNSSASGVKNGEKQSSSSTQQRATSNLGGNIIAVGEDEDENADKYIDQLNISSTSTATEIMEVSQQQDDDEDPSASAIEDNNQSRRTVKKRYVMTLKILTSKRKTVQNLLAVHKQATYSEANLRSHLARQHKLTHVLYPSQRLQNQVKPQALSSGLKKTLDNDLIYSIIKDSRPFGDFRKAGFQHFLQVVLPDTNYKDPHRITVKKRMEALYSFYSKVLIEEFSSLSDIALTADSWSSPCRAHFILISFRRFIGRGFVVRIRQFIRSELKKLKISDKICSITTDNGANIKLAANVKEFGIHIPCLAHGIHLTAVNGLGL</sequence>
<evidence type="ECO:0000313" key="4">
    <source>
        <dbReference type="Proteomes" id="UP000663866"/>
    </source>
</evidence>
<keyword evidence="2" id="KW-0732">Signal</keyword>
<dbReference type="SUPFAM" id="SSF53098">
    <property type="entry name" value="Ribonuclease H-like"/>
    <property type="match status" value="1"/>
</dbReference>
<dbReference type="AlphaFoldDB" id="A0A820FZC5"/>
<dbReference type="InterPro" id="IPR012337">
    <property type="entry name" value="RNaseH-like_sf"/>
</dbReference>
<accession>A0A820FZC5</accession>
<dbReference type="PANTHER" id="PTHR47501">
    <property type="entry name" value="TRANSPOSASE-RELATED"/>
    <property type="match status" value="1"/>
</dbReference>
<feature type="region of interest" description="Disordered" evidence="1">
    <location>
        <begin position="35"/>
        <end position="76"/>
    </location>
</feature>
<gene>
    <name evidence="3" type="ORF">OVN521_LOCUS29973</name>
</gene>
<feature type="signal peptide" evidence="2">
    <location>
        <begin position="1"/>
        <end position="17"/>
    </location>
</feature>
<protein>
    <recommendedName>
        <fullName evidence="5">Transposase</fullName>
    </recommendedName>
</protein>
<feature type="chain" id="PRO_5032501814" description="Transposase" evidence="2">
    <location>
        <begin position="18"/>
        <end position="368"/>
    </location>
</feature>
<proteinExistence type="predicted"/>
<reference evidence="3" key="1">
    <citation type="submission" date="2021-02" db="EMBL/GenBank/DDBJ databases">
        <authorList>
            <person name="Nowell W R."/>
        </authorList>
    </citation>
    <scope>NUCLEOTIDE SEQUENCE</scope>
</reference>
<keyword evidence="4" id="KW-1185">Reference proteome</keyword>
<evidence type="ECO:0000256" key="1">
    <source>
        <dbReference type="SAM" id="MobiDB-lite"/>
    </source>
</evidence>
<evidence type="ECO:0000256" key="2">
    <source>
        <dbReference type="SAM" id="SignalP"/>
    </source>
</evidence>
<feature type="non-terminal residue" evidence="3">
    <location>
        <position position="1"/>
    </location>
</feature>
<comment type="caution">
    <text evidence="3">The sequence shown here is derived from an EMBL/GenBank/DDBJ whole genome shotgun (WGS) entry which is preliminary data.</text>
</comment>
<dbReference type="EMBL" id="CAJOBG010009561">
    <property type="protein sequence ID" value="CAF4268760.1"/>
    <property type="molecule type" value="Genomic_DNA"/>
</dbReference>
<feature type="region of interest" description="Disordered" evidence="1">
    <location>
        <begin position="110"/>
        <end position="132"/>
    </location>
</feature>
<evidence type="ECO:0008006" key="5">
    <source>
        <dbReference type="Google" id="ProtNLM"/>
    </source>
</evidence>
<name>A0A820FZC5_9BILA</name>
<dbReference type="Proteomes" id="UP000663866">
    <property type="component" value="Unassembled WGS sequence"/>
</dbReference>
<evidence type="ECO:0000313" key="3">
    <source>
        <dbReference type="EMBL" id="CAF4268760.1"/>
    </source>
</evidence>
<organism evidence="3 4">
    <name type="scientific">Rotaria magnacalcarata</name>
    <dbReference type="NCBI Taxonomy" id="392030"/>
    <lineage>
        <taxon>Eukaryota</taxon>
        <taxon>Metazoa</taxon>
        <taxon>Spiralia</taxon>
        <taxon>Gnathifera</taxon>
        <taxon>Rotifera</taxon>
        <taxon>Eurotatoria</taxon>
        <taxon>Bdelloidea</taxon>
        <taxon>Philodinida</taxon>
        <taxon>Philodinidae</taxon>
        <taxon>Rotaria</taxon>
    </lineage>
</organism>